<reference evidence="2" key="1">
    <citation type="journal article" date="2021" name="Nat. Commun.">
        <title>Genetic determinants of endophytism in the Arabidopsis root mycobiome.</title>
        <authorList>
            <person name="Mesny F."/>
            <person name="Miyauchi S."/>
            <person name="Thiergart T."/>
            <person name="Pickel B."/>
            <person name="Atanasova L."/>
            <person name="Karlsson M."/>
            <person name="Huettel B."/>
            <person name="Barry K.W."/>
            <person name="Haridas S."/>
            <person name="Chen C."/>
            <person name="Bauer D."/>
            <person name="Andreopoulos W."/>
            <person name="Pangilinan J."/>
            <person name="LaButti K."/>
            <person name="Riley R."/>
            <person name="Lipzen A."/>
            <person name="Clum A."/>
            <person name="Drula E."/>
            <person name="Henrissat B."/>
            <person name="Kohler A."/>
            <person name="Grigoriev I.V."/>
            <person name="Martin F.M."/>
            <person name="Hacquard S."/>
        </authorList>
    </citation>
    <scope>NUCLEOTIDE SEQUENCE</scope>
    <source>
        <strain evidence="2">MPI-CAGE-AT-0021</strain>
    </source>
</reference>
<sequence length="181" mass="20465">MYDFLQLKEVVATLGEFRNLRSLHVPFSADLTGHGSFGIGFCGNVFRGLNGRYRRRKLRRERIWAVETFASIILDRLPHLQSLGIDGAQATTLGDGVATWPWTGRMGKYIKRVDMYCPVWGRNGKILEPENPDGPVFGEWHLDERMLQADWKPSISGQYESSESENDLSGGEEVMSEGVKE</sequence>
<evidence type="ECO:0000313" key="2">
    <source>
        <dbReference type="EMBL" id="KAH7140004.1"/>
    </source>
</evidence>
<dbReference type="OrthoDB" id="3636801at2759"/>
<accession>A0A9P9EI66</accession>
<keyword evidence="3" id="KW-1185">Reference proteome</keyword>
<evidence type="ECO:0000313" key="3">
    <source>
        <dbReference type="Proteomes" id="UP000717696"/>
    </source>
</evidence>
<name>A0A9P9EI66_9HYPO</name>
<dbReference type="Proteomes" id="UP000717696">
    <property type="component" value="Unassembled WGS sequence"/>
</dbReference>
<dbReference type="EMBL" id="JAGMUU010000014">
    <property type="protein sequence ID" value="KAH7140004.1"/>
    <property type="molecule type" value="Genomic_DNA"/>
</dbReference>
<dbReference type="AlphaFoldDB" id="A0A9P9EI66"/>
<proteinExistence type="predicted"/>
<comment type="caution">
    <text evidence="2">The sequence shown here is derived from an EMBL/GenBank/DDBJ whole genome shotgun (WGS) entry which is preliminary data.</text>
</comment>
<feature type="region of interest" description="Disordered" evidence="1">
    <location>
        <begin position="153"/>
        <end position="181"/>
    </location>
</feature>
<organism evidence="2 3">
    <name type="scientific">Dactylonectria estremocensis</name>
    <dbReference type="NCBI Taxonomy" id="1079267"/>
    <lineage>
        <taxon>Eukaryota</taxon>
        <taxon>Fungi</taxon>
        <taxon>Dikarya</taxon>
        <taxon>Ascomycota</taxon>
        <taxon>Pezizomycotina</taxon>
        <taxon>Sordariomycetes</taxon>
        <taxon>Hypocreomycetidae</taxon>
        <taxon>Hypocreales</taxon>
        <taxon>Nectriaceae</taxon>
        <taxon>Dactylonectria</taxon>
    </lineage>
</organism>
<evidence type="ECO:0000256" key="1">
    <source>
        <dbReference type="SAM" id="MobiDB-lite"/>
    </source>
</evidence>
<gene>
    <name evidence="2" type="ORF">B0J13DRAFT_558768</name>
</gene>
<protein>
    <submittedName>
        <fullName evidence="2">Uncharacterized protein</fullName>
    </submittedName>
</protein>